<proteinExistence type="inferred from homology"/>
<dbReference type="NCBIfam" id="TIGR00621">
    <property type="entry name" value="ssb"/>
    <property type="match status" value="1"/>
</dbReference>
<keyword evidence="2 3" id="KW-0233">DNA recombination</keyword>
<keyword evidence="1 3" id="KW-0238">DNA-binding</keyword>
<organism evidence="6 7">
    <name type="scientific">Neorhizobium phenanthreniclasticum</name>
    <dbReference type="NCBI Taxonomy" id="3157917"/>
    <lineage>
        <taxon>Bacteria</taxon>
        <taxon>Pseudomonadati</taxon>
        <taxon>Pseudomonadota</taxon>
        <taxon>Alphaproteobacteria</taxon>
        <taxon>Hyphomicrobiales</taxon>
        <taxon>Rhizobiaceae</taxon>
        <taxon>Rhizobium/Agrobacterium group</taxon>
        <taxon>Neorhizobium</taxon>
    </lineage>
</organism>
<evidence type="ECO:0000256" key="5">
    <source>
        <dbReference type="SAM" id="MobiDB-lite"/>
    </source>
</evidence>
<comment type="subunit">
    <text evidence="3">Homotetramer.</text>
</comment>
<evidence type="ECO:0000313" key="7">
    <source>
        <dbReference type="Proteomes" id="UP001496627"/>
    </source>
</evidence>
<comment type="caution">
    <text evidence="3">Lacks conserved residue(s) required for the propagation of feature annotation.</text>
</comment>
<dbReference type="EMBL" id="JBEAAL010000001">
    <property type="protein sequence ID" value="MEQ1403866.1"/>
    <property type="molecule type" value="Genomic_DNA"/>
</dbReference>
<evidence type="ECO:0000256" key="4">
    <source>
        <dbReference type="RuleBase" id="RU000524"/>
    </source>
</evidence>
<name>A0ABV0LXA9_9HYPH</name>
<evidence type="ECO:0000256" key="2">
    <source>
        <dbReference type="ARBA" id="ARBA00023172"/>
    </source>
</evidence>
<dbReference type="HAMAP" id="MF_00984">
    <property type="entry name" value="SSB"/>
    <property type="match status" value="1"/>
</dbReference>
<feature type="region of interest" description="Disordered" evidence="5">
    <location>
        <begin position="118"/>
        <end position="173"/>
    </location>
</feature>
<dbReference type="PROSITE" id="PS50935">
    <property type="entry name" value="SSB"/>
    <property type="match status" value="1"/>
</dbReference>
<dbReference type="Proteomes" id="UP001496627">
    <property type="component" value="Unassembled WGS sequence"/>
</dbReference>
<dbReference type="Gene3D" id="2.40.50.140">
    <property type="entry name" value="Nucleic acid-binding proteins"/>
    <property type="match status" value="1"/>
</dbReference>
<dbReference type="Pfam" id="PF00436">
    <property type="entry name" value="SSB"/>
    <property type="match status" value="1"/>
</dbReference>
<feature type="compositionally biased region" description="Low complexity" evidence="5">
    <location>
        <begin position="141"/>
        <end position="164"/>
    </location>
</feature>
<dbReference type="InterPro" id="IPR012340">
    <property type="entry name" value="NA-bd_OB-fold"/>
</dbReference>
<reference evidence="6 7" key="1">
    <citation type="submission" date="2024-05" db="EMBL/GenBank/DDBJ databases">
        <title>Neorhizobium sp. Rsf11, a plant growth promoting and heavy metal resistant PAH-degrader.</title>
        <authorList>
            <person name="Golubev S.N."/>
            <person name="Muratova A.Y."/>
            <person name="Markelova M.I."/>
        </authorList>
    </citation>
    <scope>NUCLEOTIDE SEQUENCE [LARGE SCALE GENOMIC DNA]</scope>
    <source>
        <strain evidence="6 7">Rsf11</strain>
    </source>
</reference>
<dbReference type="SUPFAM" id="SSF50249">
    <property type="entry name" value="Nucleic acid-binding proteins"/>
    <property type="match status" value="1"/>
</dbReference>
<dbReference type="RefSeq" id="WP_348862168.1">
    <property type="nucleotide sequence ID" value="NZ_JBEAAL010000001.1"/>
</dbReference>
<sequence>MSGYLNKVQLIGNLGTDPEIRRTQDGRPIANMRIATSESWRDKNTGEKKTKTEWHTVVVFSEGLCKVVEQYVNKGDKIFIEGQLATRKWQDQSGQDRWSTEIVLQGFDAKLIMLPSSSGSGYRAGGDGAGDYGYDDDRASGRSSSSSSSGSTRGQSSSSGGSFSRDLDDDIPF</sequence>
<gene>
    <name evidence="6" type="ORF">ABK249_02875</name>
</gene>
<dbReference type="PANTHER" id="PTHR10302:SF27">
    <property type="entry name" value="SINGLE-STRANDED DNA-BINDING PROTEIN"/>
    <property type="match status" value="1"/>
</dbReference>
<keyword evidence="7" id="KW-1185">Reference proteome</keyword>
<dbReference type="NCBIfam" id="NF004972">
    <property type="entry name" value="PRK06341.1"/>
    <property type="match status" value="1"/>
</dbReference>
<keyword evidence="3" id="KW-0227">DNA damage</keyword>
<feature type="compositionally biased region" description="Gly residues" evidence="5">
    <location>
        <begin position="122"/>
        <end position="131"/>
    </location>
</feature>
<dbReference type="GO" id="GO:0003677">
    <property type="term" value="F:DNA binding"/>
    <property type="evidence" value="ECO:0007669"/>
    <property type="project" value="UniProtKB-KW"/>
</dbReference>
<dbReference type="PANTHER" id="PTHR10302">
    <property type="entry name" value="SINGLE-STRANDED DNA-BINDING PROTEIN"/>
    <property type="match status" value="1"/>
</dbReference>
<keyword evidence="3" id="KW-0234">DNA repair</keyword>
<evidence type="ECO:0000256" key="3">
    <source>
        <dbReference type="HAMAP-Rule" id="MF_00984"/>
    </source>
</evidence>
<evidence type="ECO:0000256" key="1">
    <source>
        <dbReference type="ARBA" id="ARBA00023125"/>
    </source>
</evidence>
<feature type="short sequence motif" description="Important for interaction with partner proteins" evidence="3">
    <location>
        <begin position="168"/>
        <end position="173"/>
    </location>
</feature>
<dbReference type="InterPro" id="IPR011344">
    <property type="entry name" value="ssDNA-bd"/>
</dbReference>
<comment type="caution">
    <text evidence="6">The sequence shown here is derived from an EMBL/GenBank/DDBJ whole genome shotgun (WGS) entry which is preliminary data.</text>
</comment>
<protein>
    <recommendedName>
        <fullName evidence="3 4">Single-stranded DNA-binding protein</fullName>
        <shortName evidence="3">SSB</shortName>
    </recommendedName>
</protein>
<dbReference type="CDD" id="cd04496">
    <property type="entry name" value="SSB_OBF"/>
    <property type="match status" value="1"/>
</dbReference>
<dbReference type="InterPro" id="IPR000424">
    <property type="entry name" value="Primosome_PriB/ssb"/>
</dbReference>
<comment type="function">
    <text evidence="3">Plays an important role in DNA replication, recombination and repair. Binds to ssDNA and to an array of partner proteins to recruit them to their sites of action during DNA metabolism.</text>
</comment>
<evidence type="ECO:0000313" key="6">
    <source>
        <dbReference type="EMBL" id="MEQ1403866.1"/>
    </source>
</evidence>
<accession>A0ABV0LXA9</accession>
<keyword evidence="3" id="KW-0235">DNA replication</keyword>